<evidence type="ECO:0000313" key="6">
    <source>
        <dbReference type="EMBL" id="GAA2615454.1"/>
    </source>
</evidence>
<evidence type="ECO:0000256" key="1">
    <source>
        <dbReference type="ARBA" id="ARBA00023015"/>
    </source>
</evidence>
<feature type="domain" description="Putative zinc-finger" evidence="5">
    <location>
        <begin position="4"/>
        <end position="38"/>
    </location>
</feature>
<gene>
    <name evidence="6" type="ORF">GCM10010411_58090</name>
</gene>
<dbReference type="EMBL" id="BAAATD010000008">
    <property type="protein sequence ID" value="GAA2615454.1"/>
    <property type="molecule type" value="Genomic_DNA"/>
</dbReference>
<keyword evidence="4" id="KW-0472">Membrane</keyword>
<evidence type="ECO:0000259" key="5">
    <source>
        <dbReference type="Pfam" id="PF13490"/>
    </source>
</evidence>
<feature type="region of interest" description="Disordered" evidence="3">
    <location>
        <begin position="119"/>
        <end position="155"/>
    </location>
</feature>
<evidence type="ECO:0000313" key="7">
    <source>
        <dbReference type="Proteomes" id="UP001501509"/>
    </source>
</evidence>
<sequence>MTGCGELRAALGVYVIGAIDPAERGRLEAHLESCPSCRDELAGLAGLPALLGRVNEAQIAQVAGPPEELLDGLLARAAAERKGTWGRLFGGGVTRWVPLAAAAAVLLAAGTLIGVQLAGGPDGGSRRPTAERTVTPPPPPPTKPPKAEEITASSPDRKLSAHVMLIKKRWGTSVELYLRGAPYGASCRLVAVAKDGRRDALGSWHVAYRRGYGAYHGSTMFQRDQLYSFEVVTVDGQPLLTIPA</sequence>
<name>A0ABP6CD94_9ACTN</name>
<feature type="transmembrane region" description="Helical" evidence="4">
    <location>
        <begin position="96"/>
        <end position="118"/>
    </location>
</feature>
<keyword evidence="1" id="KW-0805">Transcription regulation</keyword>
<dbReference type="Pfam" id="PF13490">
    <property type="entry name" value="zf-HC2"/>
    <property type="match status" value="1"/>
</dbReference>
<reference evidence="7" key="1">
    <citation type="journal article" date="2019" name="Int. J. Syst. Evol. Microbiol.">
        <title>The Global Catalogue of Microorganisms (GCM) 10K type strain sequencing project: providing services to taxonomists for standard genome sequencing and annotation.</title>
        <authorList>
            <consortium name="The Broad Institute Genomics Platform"/>
            <consortium name="The Broad Institute Genome Sequencing Center for Infectious Disease"/>
            <person name="Wu L."/>
            <person name="Ma J."/>
        </authorList>
    </citation>
    <scope>NUCLEOTIDE SEQUENCE [LARGE SCALE GENOMIC DNA]</scope>
    <source>
        <strain evidence="7">JCM 6833</strain>
    </source>
</reference>
<dbReference type="InterPro" id="IPR027383">
    <property type="entry name" value="Znf_put"/>
</dbReference>
<dbReference type="RefSeq" id="WP_344545633.1">
    <property type="nucleotide sequence ID" value="NZ_BAAATD010000008.1"/>
</dbReference>
<protein>
    <submittedName>
        <fullName evidence="6">Zf-HC2 domain-containing protein</fullName>
    </submittedName>
</protein>
<proteinExistence type="predicted"/>
<evidence type="ECO:0000256" key="4">
    <source>
        <dbReference type="SAM" id="Phobius"/>
    </source>
</evidence>
<evidence type="ECO:0000256" key="2">
    <source>
        <dbReference type="ARBA" id="ARBA00023163"/>
    </source>
</evidence>
<keyword evidence="4" id="KW-0812">Transmembrane</keyword>
<feature type="compositionally biased region" description="Basic and acidic residues" evidence="3">
    <location>
        <begin position="145"/>
        <end position="155"/>
    </location>
</feature>
<dbReference type="Proteomes" id="UP001501509">
    <property type="component" value="Unassembled WGS sequence"/>
</dbReference>
<organism evidence="6 7">
    <name type="scientific">Actinomadura fulvescens</name>
    <dbReference type="NCBI Taxonomy" id="46160"/>
    <lineage>
        <taxon>Bacteria</taxon>
        <taxon>Bacillati</taxon>
        <taxon>Actinomycetota</taxon>
        <taxon>Actinomycetes</taxon>
        <taxon>Streptosporangiales</taxon>
        <taxon>Thermomonosporaceae</taxon>
        <taxon>Actinomadura</taxon>
    </lineage>
</organism>
<keyword evidence="7" id="KW-1185">Reference proteome</keyword>
<keyword evidence="4" id="KW-1133">Transmembrane helix</keyword>
<dbReference type="Gene3D" id="1.10.10.1320">
    <property type="entry name" value="Anti-sigma factor, zinc-finger domain"/>
    <property type="match status" value="1"/>
</dbReference>
<accession>A0ABP6CD94</accession>
<feature type="compositionally biased region" description="Pro residues" evidence="3">
    <location>
        <begin position="135"/>
        <end position="144"/>
    </location>
</feature>
<dbReference type="InterPro" id="IPR041916">
    <property type="entry name" value="Anti_sigma_zinc_sf"/>
</dbReference>
<evidence type="ECO:0000256" key="3">
    <source>
        <dbReference type="SAM" id="MobiDB-lite"/>
    </source>
</evidence>
<comment type="caution">
    <text evidence="6">The sequence shown here is derived from an EMBL/GenBank/DDBJ whole genome shotgun (WGS) entry which is preliminary data.</text>
</comment>
<keyword evidence="2" id="KW-0804">Transcription</keyword>